<dbReference type="HOGENOM" id="CLU_1364115_0_0_5"/>
<keyword evidence="2" id="KW-1185">Reference proteome</keyword>
<proteinExistence type="predicted"/>
<accession>X5MGX9</accession>
<reference evidence="1 2" key="1">
    <citation type="journal article" date="2014" name="Front. Genet.">
        <title>Genome and metabolic network of "Candidatus Phaeomarinobacter ectocarpi" Ec32, a new candidate genus of Alphaproteobacteria frequently associated with brown algae.</title>
        <authorList>
            <person name="Dittami S.M."/>
            <person name="Barbeyron T."/>
            <person name="Boyen C."/>
            <person name="Cambefort J."/>
            <person name="Collet G."/>
            <person name="Delage L."/>
            <person name="Gobet A."/>
            <person name="Groisillier A."/>
            <person name="Leblanc C."/>
            <person name="Michel G."/>
            <person name="Scornet D."/>
            <person name="Siegel A."/>
            <person name="Tapia J.E."/>
            <person name="Tonon T."/>
        </authorList>
    </citation>
    <scope>NUCLEOTIDE SEQUENCE [LARGE SCALE GENOMIC DNA]</scope>
    <source>
        <strain evidence="1 2">Ec32</strain>
    </source>
</reference>
<protein>
    <recommendedName>
        <fullName evidence="3">Mu-like prophage protein gp16</fullName>
    </recommendedName>
</protein>
<dbReference type="InterPro" id="IPR009363">
    <property type="entry name" value="Phage_Mu_Gp16"/>
</dbReference>
<dbReference type="KEGG" id="pect:BN1012_Phect2616"/>
<evidence type="ECO:0008006" key="3">
    <source>
        <dbReference type="Google" id="ProtNLM"/>
    </source>
</evidence>
<dbReference type="STRING" id="1458461.BN1012_Phect2616"/>
<dbReference type="RefSeq" id="WP_052534631.1">
    <property type="nucleotide sequence ID" value="NZ_HG966617.1"/>
</dbReference>
<evidence type="ECO:0000313" key="2">
    <source>
        <dbReference type="Proteomes" id="UP000032160"/>
    </source>
</evidence>
<dbReference type="EMBL" id="HG966617">
    <property type="protein sequence ID" value="CDO60829.1"/>
    <property type="molecule type" value="Genomic_DNA"/>
</dbReference>
<name>X5MGX9_9HYPH</name>
<gene>
    <name evidence="1" type="ORF">BN1012_Phect2616</name>
</gene>
<dbReference type="AlphaFoldDB" id="X5MGX9"/>
<dbReference type="OrthoDB" id="7353918at2"/>
<dbReference type="Proteomes" id="UP000032160">
    <property type="component" value="Chromosome I"/>
</dbReference>
<organism evidence="1 2">
    <name type="scientific">Candidatus Phaeomarinibacter ectocarpi</name>
    <dbReference type="NCBI Taxonomy" id="1458461"/>
    <lineage>
        <taxon>Bacteria</taxon>
        <taxon>Pseudomonadati</taxon>
        <taxon>Pseudomonadota</taxon>
        <taxon>Alphaproteobacteria</taxon>
        <taxon>Hyphomicrobiales</taxon>
        <taxon>Parvibaculaceae</taxon>
        <taxon>Candidatus Phaeomarinibacter</taxon>
    </lineage>
</organism>
<dbReference type="Pfam" id="PF06252">
    <property type="entry name" value="GemA"/>
    <property type="match status" value="1"/>
</dbReference>
<sequence length="200" mass="22330">MTRSNLIKKVHVGKRELGLDDETYRGLLERVTGHRSAADCNDKQLALVVDEMKAKGFHVKQKKKYPAQLPKMRALWITLWCLRVVRNPQDRALLAFTARQTGKPVGDLSWVTPDDANKVIEALKDMCAKAGFDVPSNGHDAKHHLAIWLAQELRDEGYDTPPTRDELNQMTDKELDAASVNMRQLLGDGPAGPAGEDHAE</sequence>
<evidence type="ECO:0000313" key="1">
    <source>
        <dbReference type="EMBL" id="CDO60829.1"/>
    </source>
</evidence>